<reference evidence="7 8" key="1">
    <citation type="submission" date="2018-01" db="EMBL/GenBank/DDBJ databases">
        <title>Genome sequence of a Cantenovulum-like bacteria.</title>
        <authorList>
            <person name="Tan W.R."/>
            <person name="Lau N.-S."/>
            <person name="Go F."/>
            <person name="Amirul A.-A.A."/>
        </authorList>
    </citation>
    <scope>NUCLEOTIDE SEQUENCE [LARGE SCALE GENOMIC DNA]</scope>
    <source>
        <strain evidence="7 8">CCB-QB4</strain>
    </source>
</reference>
<keyword evidence="8" id="KW-1185">Reference proteome</keyword>
<dbReference type="PROSITE" id="PS51352">
    <property type="entry name" value="THIOREDOXIN_2"/>
    <property type="match status" value="1"/>
</dbReference>
<evidence type="ECO:0000256" key="4">
    <source>
        <dbReference type="ARBA" id="ARBA00023284"/>
    </source>
</evidence>
<dbReference type="PANTHER" id="PTHR42852:SF6">
    <property type="entry name" value="THIOL:DISULFIDE INTERCHANGE PROTEIN DSBE"/>
    <property type="match status" value="1"/>
</dbReference>
<keyword evidence="5" id="KW-0472">Membrane</keyword>
<evidence type="ECO:0000259" key="6">
    <source>
        <dbReference type="PROSITE" id="PS51352"/>
    </source>
</evidence>
<dbReference type="OrthoDB" id="9799347at2"/>
<dbReference type="InterPro" id="IPR036249">
    <property type="entry name" value="Thioredoxin-like_sf"/>
</dbReference>
<organism evidence="7 8">
    <name type="scientific">Saccharobesus litoralis</name>
    <dbReference type="NCBI Taxonomy" id="2172099"/>
    <lineage>
        <taxon>Bacteria</taxon>
        <taxon>Pseudomonadati</taxon>
        <taxon>Pseudomonadota</taxon>
        <taxon>Gammaproteobacteria</taxon>
        <taxon>Alteromonadales</taxon>
        <taxon>Alteromonadaceae</taxon>
        <taxon>Saccharobesus</taxon>
    </lineage>
</organism>
<keyword evidence="3" id="KW-1015">Disulfide bond</keyword>
<dbReference type="AlphaFoldDB" id="A0A2S0VT92"/>
<comment type="subcellular location">
    <subcellularLocation>
        <location evidence="1">Cell envelope</location>
    </subcellularLocation>
</comment>
<evidence type="ECO:0000256" key="3">
    <source>
        <dbReference type="ARBA" id="ARBA00023157"/>
    </source>
</evidence>
<proteinExistence type="predicted"/>
<dbReference type="GO" id="GO:0030313">
    <property type="term" value="C:cell envelope"/>
    <property type="evidence" value="ECO:0007669"/>
    <property type="project" value="UniProtKB-SubCell"/>
</dbReference>
<dbReference type="InterPro" id="IPR017937">
    <property type="entry name" value="Thioredoxin_CS"/>
</dbReference>
<dbReference type="GO" id="GO:0015036">
    <property type="term" value="F:disulfide oxidoreductase activity"/>
    <property type="evidence" value="ECO:0007669"/>
    <property type="project" value="UniProtKB-ARBA"/>
</dbReference>
<evidence type="ECO:0000256" key="1">
    <source>
        <dbReference type="ARBA" id="ARBA00004196"/>
    </source>
</evidence>
<name>A0A2S0VT92_9ALTE</name>
<sequence length="190" mass="21803">MKKTYLIIPIIAFLAISVFFYKGLFSDPTNIENVSLHRDFPAFHLGDLMDSKVQRDESEFIGKVTLVNVWGTWCVTCRIELPFLTQLREQHNMRIVGVYYDNAADAAFGEVDIRSTRLEVKQMLGQLGDPFIYNVYDKTRDLSLDLGITGAPESFLVNKAGKIIWHRRGDINSRIWQSELKPLFEQALAE</sequence>
<evidence type="ECO:0000313" key="7">
    <source>
        <dbReference type="EMBL" id="AWB67402.1"/>
    </source>
</evidence>
<keyword evidence="4" id="KW-0676">Redox-active center</keyword>
<dbReference type="Gene3D" id="3.40.30.10">
    <property type="entry name" value="Glutaredoxin"/>
    <property type="match status" value="1"/>
</dbReference>
<accession>A0A2S0VT92</accession>
<dbReference type="PANTHER" id="PTHR42852">
    <property type="entry name" value="THIOL:DISULFIDE INTERCHANGE PROTEIN DSBE"/>
    <property type="match status" value="1"/>
</dbReference>
<feature type="domain" description="Thioredoxin" evidence="6">
    <location>
        <begin position="34"/>
        <end position="189"/>
    </location>
</feature>
<keyword evidence="5" id="KW-1133">Transmembrane helix</keyword>
<keyword evidence="2" id="KW-0201">Cytochrome c-type biogenesis</keyword>
<evidence type="ECO:0000256" key="5">
    <source>
        <dbReference type="SAM" id="Phobius"/>
    </source>
</evidence>
<dbReference type="SUPFAM" id="SSF52833">
    <property type="entry name" value="Thioredoxin-like"/>
    <property type="match status" value="1"/>
</dbReference>
<dbReference type="Pfam" id="PF08534">
    <property type="entry name" value="Redoxin"/>
    <property type="match status" value="1"/>
</dbReference>
<evidence type="ECO:0000313" key="8">
    <source>
        <dbReference type="Proteomes" id="UP000244441"/>
    </source>
</evidence>
<dbReference type="GO" id="GO:0017004">
    <property type="term" value="P:cytochrome complex assembly"/>
    <property type="evidence" value="ECO:0007669"/>
    <property type="project" value="UniProtKB-KW"/>
</dbReference>
<feature type="transmembrane region" description="Helical" evidence="5">
    <location>
        <begin position="6"/>
        <end position="25"/>
    </location>
</feature>
<keyword evidence="5" id="KW-0812">Transmembrane</keyword>
<dbReference type="InterPro" id="IPR013740">
    <property type="entry name" value="Redoxin"/>
</dbReference>
<dbReference type="InterPro" id="IPR050553">
    <property type="entry name" value="Thioredoxin_ResA/DsbE_sf"/>
</dbReference>
<dbReference type="Proteomes" id="UP000244441">
    <property type="component" value="Chromosome"/>
</dbReference>
<dbReference type="EMBL" id="CP026604">
    <property type="protein sequence ID" value="AWB67402.1"/>
    <property type="molecule type" value="Genomic_DNA"/>
</dbReference>
<gene>
    <name evidence="7" type="ORF">C2869_13560</name>
</gene>
<dbReference type="PROSITE" id="PS00194">
    <property type="entry name" value="THIOREDOXIN_1"/>
    <property type="match status" value="1"/>
</dbReference>
<dbReference type="KEGG" id="cate:C2869_13560"/>
<protein>
    <submittedName>
        <fullName evidence="7">Thiol:disulfide interchange protein</fullName>
    </submittedName>
</protein>
<dbReference type="InterPro" id="IPR013766">
    <property type="entry name" value="Thioredoxin_domain"/>
</dbReference>
<evidence type="ECO:0000256" key="2">
    <source>
        <dbReference type="ARBA" id="ARBA00022748"/>
    </source>
</evidence>
<dbReference type="RefSeq" id="WP_108603449.1">
    <property type="nucleotide sequence ID" value="NZ_CP026604.1"/>
</dbReference>